<protein>
    <submittedName>
        <fullName evidence="2">Uncharacterized protein</fullName>
    </submittedName>
</protein>
<sequence length="188" mass="19304">MTTRQLRVLRGGAAASVAVIASAAAHTLAGGGAPSAWLMVAAVLLAWPLAAVAVGRRLTVWGMSLAVLVSQALFHVAFALVGTAAPGAVAHLHHGALSSMPMGGATLVPDAQMTAHHLVAALVTVIALHRGERMLRAIARGIVRLLPAAAADLAPLEAVSLRLIRPAVARVPQPVHSTDIFRRGPPER</sequence>
<comment type="caution">
    <text evidence="2">The sequence shown here is derived from an EMBL/GenBank/DDBJ whole genome shotgun (WGS) entry which is preliminary data.</text>
</comment>
<keyword evidence="1" id="KW-1133">Transmembrane helix</keyword>
<evidence type="ECO:0000313" key="3">
    <source>
        <dbReference type="Proteomes" id="UP001596507"/>
    </source>
</evidence>
<organism evidence="2 3">
    <name type="scientific">Microbacterium fluvii</name>
    <dbReference type="NCBI Taxonomy" id="415215"/>
    <lineage>
        <taxon>Bacteria</taxon>
        <taxon>Bacillati</taxon>
        <taxon>Actinomycetota</taxon>
        <taxon>Actinomycetes</taxon>
        <taxon>Micrococcales</taxon>
        <taxon>Microbacteriaceae</taxon>
        <taxon>Microbacterium</taxon>
    </lineage>
</organism>
<feature type="transmembrane region" description="Helical" evidence="1">
    <location>
        <begin position="66"/>
        <end position="91"/>
    </location>
</feature>
<evidence type="ECO:0000313" key="2">
    <source>
        <dbReference type="EMBL" id="MFC7267935.1"/>
    </source>
</evidence>
<feature type="transmembrane region" description="Helical" evidence="1">
    <location>
        <begin position="35"/>
        <end position="54"/>
    </location>
</feature>
<dbReference type="Proteomes" id="UP001596507">
    <property type="component" value="Unassembled WGS sequence"/>
</dbReference>
<dbReference type="RefSeq" id="WP_262872856.1">
    <property type="nucleotide sequence ID" value="NZ_BAABKW010000018.1"/>
</dbReference>
<gene>
    <name evidence="2" type="ORF">ACFQRL_03045</name>
</gene>
<accession>A0ABW2HBY0</accession>
<keyword evidence="3" id="KW-1185">Reference proteome</keyword>
<reference evidence="3" key="1">
    <citation type="journal article" date="2019" name="Int. J. Syst. Evol. Microbiol.">
        <title>The Global Catalogue of Microorganisms (GCM) 10K type strain sequencing project: providing services to taxonomists for standard genome sequencing and annotation.</title>
        <authorList>
            <consortium name="The Broad Institute Genomics Platform"/>
            <consortium name="The Broad Institute Genome Sequencing Center for Infectious Disease"/>
            <person name="Wu L."/>
            <person name="Ma J."/>
        </authorList>
    </citation>
    <scope>NUCLEOTIDE SEQUENCE [LARGE SCALE GENOMIC DNA]</scope>
    <source>
        <strain evidence="3">CGMCC 1.15772</strain>
    </source>
</reference>
<feature type="transmembrane region" description="Helical" evidence="1">
    <location>
        <begin position="111"/>
        <end position="128"/>
    </location>
</feature>
<keyword evidence="1" id="KW-0812">Transmembrane</keyword>
<proteinExistence type="predicted"/>
<evidence type="ECO:0000256" key="1">
    <source>
        <dbReference type="SAM" id="Phobius"/>
    </source>
</evidence>
<name>A0ABW2HBY0_9MICO</name>
<dbReference type="EMBL" id="JBHTBE010000001">
    <property type="protein sequence ID" value="MFC7267935.1"/>
    <property type="molecule type" value="Genomic_DNA"/>
</dbReference>
<keyword evidence="1" id="KW-0472">Membrane</keyword>